<dbReference type="InterPro" id="IPR052701">
    <property type="entry name" value="GAG_Ulvan_Degrading_Sulfatases"/>
</dbReference>
<protein>
    <recommendedName>
        <fullName evidence="3">Sulfatase N-terminal domain-containing protein</fullName>
    </recommendedName>
</protein>
<dbReference type="Proteomes" id="UP000434957">
    <property type="component" value="Unassembled WGS sequence"/>
</dbReference>
<evidence type="ECO:0000256" key="2">
    <source>
        <dbReference type="SAM" id="Phobius"/>
    </source>
</evidence>
<sequence>MSKSSDLQRQMRSMSVLQWLGSRPWLGWAFVYAFVLSLFSIYRCMALKPLVMMYASAKDLTAAVALRALGLGFLEDVVCATYLATSLWVFDCFKGLIGHQDSRRLAGRFVTFTVSWLLFVAMMAPFVADLVLVRLRSMRFTFDLVVMAIDERDHAKSVAVSSSEISDATLSVTEFLLVATFFAIVRTWAAWAELSTWNPTRLVLSSDDSLLYAALGESKNGPTPTRQRSSKQIGGCRQRVKQSLVALAGLVLFPVVVVAISCTSTPLVAYSALNTTLNELFARGLEPTLDVPVAAPMVVEDVVEESVEDADSSSNDDSEPADSSDKAENSQTNSDANSRESEREASQQNGQEALGETKAVNVSETATPASTSAPTPAPTPASTPAVKRVTLPWIETFIDYKTEEHTLLGENTLHRRTTGFKGDLAFDVNVTEEDPPNVLVIVVEAFRYHDSHYLVGEEDPSNLFKGSNITITPNFDKWAKRGIALRNFWSSWRTSRSVESLMFAQLPYDSVTKSGMTGGQQSTKLAGLPQLYSAKGYETIFTTGCLTDYDGWDSFLPTHGFDTVWSRNEMKEIAEKELGIKREDWDGDEHRGLNWGVHDDLSFQILGDLMVKKTKEQRERVARGEPKKPLFLNHYTISSHVDFKQRPKWYDEAEKRDFSALYNGEKYADNIKNYLEMRYFADVEMGKFLDRMAAEGILNDTIIVISGDHGQGPEFGNDVPEDRDVSATRVAGAIIAEGRLGNASGMVIDDATEQYDILNTLADMTGVPDGGFEQDGVGRSLKRKTQFGERTVYSNNPTRKMSVVRGHLRLRYERMTDYVLLHNADTDHDMENDLLPGLSDAERSEWLSWRDKGRLINSYYTKHWEKRCLLDEDC</sequence>
<proteinExistence type="predicted"/>
<dbReference type="EMBL" id="QXFU01000034">
    <property type="protein sequence ID" value="KAE9047162.1"/>
    <property type="molecule type" value="Genomic_DNA"/>
</dbReference>
<feature type="region of interest" description="Disordered" evidence="1">
    <location>
        <begin position="304"/>
        <end position="384"/>
    </location>
</feature>
<dbReference type="SUPFAM" id="SSF53649">
    <property type="entry name" value="Alkaline phosphatase-like"/>
    <property type="match status" value="1"/>
</dbReference>
<evidence type="ECO:0000313" key="5">
    <source>
        <dbReference type="EMBL" id="KAE9051822.1"/>
    </source>
</evidence>
<dbReference type="InterPro" id="IPR017850">
    <property type="entry name" value="Alkaline_phosphatase_core_sf"/>
</dbReference>
<dbReference type="Gene3D" id="3.40.720.10">
    <property type="entry name" value="Alkaline Phosphatase, subunit A"/>
    <property type="match status" value="1"/>
</dbReference>
<evidence type="ECO:0000313" key="8">
    <source>
        <dbReference type="Proteomes" id="UP000434957"/>
    </source>
</evidence>
<feature type="transmembrane region" description="Helical" evidence="2">
    <location>
        <begin position="244"/>
        <end position="273"/>
    </location>
</feature>
<dbReference type="PANTHER" id="PTHR43751">
    <property type="entry name" value="SULFATASE"/>
    <property type="match status" value="1"/>
</dbReference>
<name>A0A6A3NWS8_9STRA</name>
<feature type="compositionally biased region" description="Acidic residues" evidence="1">
    <location>
        <begin position="304"/>
        <end position="322"/>
    </location>
</feature>
<dbReference type="AlphaFoldDB" id="A0A6A3NWS8"/>
<gene>
    <name evidence="5" type="ORF">PR001_g1056</name>
    <name evidence="4" type="ORF">PR002_g1194</name>
    <name evidence="6" type="ORF">PR003_g1198</name>
</gene>
<evidence type="ECO:0000313" key="4">
    <source>
        <dbReference type="EMBL" id="KAE9047162.1"/>
    </source>
</evidence>
<dbReference type="Pfam" id="PF00884">
    <property type="entry name" value="Sulfatase"/>
    <property type="match status" value="1"/>
</dbReference>
<reference evidence="7 9" key="1">
    <citation type="submission" date="2018-09" db="EMBL/GenBank/DDBJ databases">
        <title>Genomic investigation of the strawberry pathogen Phytophthora fragariae indicates pathogenicity is determined by transcriptional variation in three key races.</title>
        <authorList>
            <person name="Adams T.M."/>
            <person name="Armitage A.D."/>
            <person name="Sobczyk M.K."/>
            <person name="Bates H.J."/>
            <person name="Dunwell J.M."/>
            <person name="Nellist C.F."/>
            <person name="Harrison R.J."/>
        </authorList>
    </citation>
    <scope>NUCLEOTIDE SEQUENCE [LARGE SCALE GENOMIC DNA]</scope>
    <source>
        <strain evidence="5 7">SCRP249</strain>
        <strain evidence="4 9">SCRP324</strain>
        <strain evidence="6 8">SCRP333</strain>
    </source>
</reference>
<feature type="compositionally biased region" description="Low complexity" evidence="1">
    <location>
        <begin position="365"/>
        <end position="374"/>
    </location>
</feature>
<dbReference type="CDD" id="cd16015">
    <property type="entry name" value="LTA_synthase"/>
    <property type="match status" value="1"/>
</dbReference>
<keyword evidence="8" id="KW-1185">Reference proteome</keyword>
<dbReference type="Proteomes" id="UP000435112">
    <property type="component" value="Unassembled WGS sequence"/>
</dbReference>
<evidence type="ECO:0000259" key="3">
    <source>
        <dbReference type="Pfam" id="PF00884"/>
    </source>
</evidence>
<evidence type="ECO:0000313" key="7">
    <source>
        <dbReference type="Proteomes" id="UP000429607"/>
    </source>
</evidence>
<evidence type="ECO:0000313" key="6">
    <source>
        <dbReference type="EMBL" id="KAE9358567.1"/>
    </source>
</evidence>
<feature type="domain" description="Sulfatase N-terminal" evidence="3">
    <location>
        <begin position="436"/>
        <end position="766"/>
    </location>
</feature>
<dbReference type="OrthoDB" id="103349at2759"/>
<feature type="transmembrane region" description="Helical" evidence="2">
    <location>
        <begin position="66"/>
        <end position="89"/>
    </location>
</feature>
<keyword evidence="2" id="KW-0472">Membrane</keyword>
<dbReference type="InterPro" id="IPR000917">
    <property type="entry name" value="Sulfatase_N"/>
</dbReference>
<evidence type="ECO:0000256" key="1">
    <source>
        <dbReference type="SAM" id="MobiDB-lite"/>
    </source>
</evidence>
<dbReference type="PANTHER" id="PTHR43751:SF3">
    <property type="entry name" value="SULFATASE N-TERMINAL DOMAIN-CONTAINING PROTEIN"/>
    <property type="match status" value="1"/>
</dbReference>
<evidence type="ECO:0000313" key="9">
    <source>
        <dbReference type="Proteomes" id="UP000435112"/>
    </source>
</evidence>
<feature type="transmembrane region" description="Helical" evidence="2">
    <location>
        <begin position="109"/>
        <end position="132"/>
    </location>
</feature>
<keyword evidence="2" id="KW-1133">Transmembrane helix</keyword>
<dbReference type="EMBL" id="QXFV01000031">
    <property type="protein sequence ID" value="KAE9051822.1"/>
    <property type="molecule type" value="Genomic_DNA"/>
</dbReference>
<dbReference type="EMBL" id="QXFT01000032">
    <property type="protein sequence ID" value="KAE9358567.1"/>
    <property type="molecule type" value="Genomic_DNA"/>
</dbReference>
<keyword evidence="2" id="KW-0812">Transmembrane</keyword>
<feature type="transmembrane region" description="Helical" evidence="2">
    <location>
        <begin position="25"/>
        <end position="45"/>
    </location>
</feature>
<comment type="caution">
    <text evidence="4">The sequence shown here is derived from an EMBL/GenBank/DDBJ whole genome shotgun (WGS) entry which is preliminary data.</text>
</comment>
<dbReference type="Proteomes" id="UP000429607">
    <property type="component" value="Unassembled WGS sequence"/>
</dbReference>
<accession>A0A6A3NWS8</accession>
<organism evidence="4 9">
    <name type="scientific">Phytophthora rubi</name>
    <dbReference type="NCBI Taxonomy" id="129364"/>
    <lineage>
        <taxon>Eukaryota</taxon>
        <taxon>Sar</taxon>
        <taxon>Stramenopiles</taxon>
        <taxon>Oomycota</taxon>
        <taxon>Peronosporomycetes</taxon>
        <taxon>Peronosporales</taxon>
        <taxon>Peronosporaceae</taxon>
        <taxon>Phytophthora</taxon>
    </lineage>
</organism>